<evidence type="ECO:0000313" key="2">
    <source>
        <dbReference type="EMBL" id="PIK58772.1"/>
    </source>
</evidence>
<gene>
    <name evidence="2" type="ORF">BSL78_04293</name>
</gene>
<dbReference type="Proteomes" id="UP000230750">
    <property type="component" value="Unassembled WGS sequence"/>
</dbReference>
<comment type="caution">
    <text evidence="2">The sequence shown here is derived from an EMBL/GenBank/DDBJ whole genome shotgun (WGS) entry which is preliminary data.</text>
</comment>
<name>A0A2G8LEW7_STIJA</name>
<evidence type="ECO:0000313" key="3">
    <source>
        <dbReference type="Proteomes" id="UP000230750"/>
    </source>
</evidence>
<feature type="compositionally biased region" description="Basic and acidic residues" evidence="1">
    <location>
        <begin position="1"/>
        <end position="17"/>
    </location>
</feature>
<keyword evidence="3" id="KW-1185">Reference proteome</keyword>
<dbReference type="OrthoDB" id="567787at2759"/>
<evidence type="ECO:0000256" key="1">
    <source>
        <dbReference type="SAM" id="MobiDB-lite"/>
    </source>
</evidence>
<feature type="region of interest" description="Disordered" evidence="1">
    <location>
        <begin position="44"/>
        <end position="65"/>
    </location>
</feature>
<feature type="region of interest" description="Disordered" evidence="1">
    <location>
        <begin position="1"/>
        <end position="26"/>
    </location>
</feature>
<reference evidence="2 3" key="1">
    <citation type="journal article" date="2017" name="PLoS Biol.">
        <title>The sea cucumber genome provides insights into morphological evolution and visceral regeneration.</title>
        <authorList>
            <person name="Zhang X."/>
            <person name="Sun L."/>
            <person name="Yuan J."/>
            <person name="Sun Y."/>
            <person name="Gao Y."/>
            <person name="Zhang L."/>
            <person name="Li S."/>
            <person name="Dai H."/>
            <person name="Hamel J.F."/>
            <person name="Liu C."/>
            <person name="Yu Y."/>
            <person name="Liu S."/>
            <person name="Lin W."/>
            <person name="Guo K."/>
            <person name="Jin S."/>
            <person name="Xu P."/>
            <person name="Storey K.B."/>
            <person name="Huan P."/>
            <person name="Zhang T."/>
            <person name="Zhou Y."/>
            <person name="Zhang J."/>
            <person name="Lin C."/>
            <person name="Li X."/>
            <person name="Xing L."/>
            <person name="Huo D."/>
            <person name="Sun M."/>
            <person name="Wang L."/>
            <person name="Mercier A."/>
            <person name="Li F."/>
            <person name="Yang H."/>
            <person name="Xiang J."/>
        </authorList>
    </citation>
    <scope>NUCLEOTIDE SEQUENCE [LARGE SCALE GENOMIC DNA]</scope>
    <source>
        <strain evidence="2">Shaxun</strain>
        <tissue evidence="2">Muscle</tissue>
    </source>
</reference>
<sequence length="209" mass="24670">MTMEHTDDHTKGREKKEIRRRNRNQPRDEYLLENIGRLLEESQFLGRKSSSTSNRRRGRHLGAHDADGVQRLISTGSLAPPLDAEYVRRGDSIDVVFAVYWFYPSEDHLILSEEEDCIRHCMDNELQRMNPESNEEKMRKHTENLDPLNIYPFNLDAGIMTVYRLRLKCDCDLSPSLNSSERRCAKMLPYHRQRWPAYLGRHTNSFFDQ</sequence>
<dbReference type="EMBL" id="MRZV01000102">
    <property type="protein sequence ID" value="PIK58772.1"/>
    <property type="molecule type" value="Genomic_DNA"/>
</dbReference>
<protein>
    <submittedName>
        <fullName evidence="2">Uncharacterized protein</fullName>
    </submittedName>
</protein>
<accession>A0A2G8LEW7</accession>
<dbReference type="AlphaFoldDB" id="A0A2G8LEW7"/>
<organism evidence="2 3">
    <name type="scientific">Stichopus japonicus</name>
    <name type="common">Sea cucumber</name>
    <dbReference type="NCBI Taxonomy" id="307972"/>
    <lineage>
        <taxon>Eukaryota</taxon>
        <taxon>Metazoa</taxon>
        <taxon>Echinodermata</taxon>
        <taxon>Eleutherozoa</taxon>
        <taxon>Echinozoa</taxon>
        <taxon>Holothuroidea</taxon>
        <taxon>Aspidochirotacea</taxon>
        <taxon>Aspidochirotida</taxon>
        <taxon>Stichopodidae</taxon>
        <taxon>Apostichopus</taxon>
    </lineage>
</organism>
<proteinExistence type="predicted"/>